<feature type="coiled-coil region" evidence="6">
    <location>
        <begin position="454"/>
        <end position="481"/>
    </location>
</feature>
<keyword evidence="7" id="KW-0812">Transmembrane</keyword>
<feature type="transmembrane region" description="Helical" evidence="7">
    <location>
        <begin position="12"/>
        <end position="28"/>
    </location>
</feature>
<dbReference type="RefSeq" id="WP_256395043.1">
    <property type="nucleotide sequence ID" value="NZ_JANHDJ010000001.1"/>
</dbReference>
<proteinExistence type="predicted"/>
<dbReference type="CDD" id="cd00130">
    <property type="entry name" value="PAS"/>
    <property type="match status" value="2"/>
</dbReference>
<dbReference type="Pfam" id="PF02518">
    <property type="entry name" value="HATPase_c"/>
    <property type="match status" value="1"/>
</dbReference>
<dbReference type="EMBL" id="JBHUDM010000001">
    <property type="protein sequence ID" value="MFD1641342.1"/>
    <property type="molecule type" value="Genomic_DNA"/>
</dbReference>
<dbReference type="SMART" id="SM00387">
    <property type="entry name" value="HATPase_c"/>
    <property type="match status" value="1"/>
</dbReference>
<comment type="caution">
    <text evidence="11">The sequence shown here is derived from an EMBL/GenBank/DDBJ whole genome shotgun (WGS) entry which is preliminary data.</text>
</comment>
<dbReference type="PROSITE" id="PS50109">
    <property type="entry name" value="HIS_KIN"/>
    <property type="match status" value="1"/>
</dbReference>
<feature type="domain" description="Histidine kinase" evidence="8">
    <location>
        <begin position="614"/>
        <end position="819"/>
    </location>
</feature>
<evidence type="ECO:0000256" key="5">
    <source>
        <dbReference type="ARBA" id="ARBA00022777"/>
    </source>
</evidence>
<dbReference type="InterPro" id="IPR000014">
    <property type="entry name" value="PAS"/>
</dbReference>
<dbReference type="EC" id="2.7.13.3" evidence="2"/>
<dbReference type="Pfam" id="PF16927">
    <property type="entry name" value="HisKA_7TM"/>
    <property type="match status" value="1"/>
</dbReference>
<evidence type="ECO:0000256" key="1">
    <source>
        <dbReference type="ARBA" id="ARBA00000085"/>
    </source>
</evidence>
<evidence type="ECO:0000313" key="11">
    <source>
        <dbReference type="EMBL" id="MFD1641342.1"/>
    </source>
</evidence>
<dbReference type="Proteomes" id="UP001597052">
    <property type="component" value="Unassembled WGS sequence"/>
</dbReference>
<name>A0ABD6D5K6_9EURY</name>
<dbReference type="SUPFAM" id="SSF55785">
    <property type="entry name" value="PYP-like sensor domain (PAS domain)"/>
    <property type="match status" value="3"/>
</dbReference>
<dbReference type="SUPFAM" id="SSF47384">
    <property type="entry name" value="Homodimeric domain of signal transducing histidine kinase"/>
    <property type="match status" value="1"/>
</dbReference>
<dbReference type="InterPro" id="IPR036890">
    <property type="entry name" value="HATPase_C_sf"/>
</dbReference>
<gene>
    <name evidence="11" type="ORF">ACFSBW_05565</name>
</gene>
<dbReference type="InterPro" id="IPR005467">
    <property type="entry name" value="His_kinase_dom"/>
</dbReference>
<feature type="transmembrane region" description="Helical" evidence="7">
    <location>
        <begin position="181"/>
        <end position="205"/>
    </location>
</feature>
<evidence type="ECO:0000256" key="3">
    <source>
        <dbReference type="ARBA" id="ARBA00022553"/>
    </source>
</evidence>
<evidence type="ECO:0000259" key="9">
    <source>
        <dbReference type="PROSITE" id="PS50112"/>
    </source>
</evidence>
<keyword evidence="7" id="KW-1133">Transmembrane helix</keyword>
<dbReference type="SMART" id="SM00091">
    <property type="entry name" value="PAS"/>
    <property type="match status" value="3"/>
</dbReference>
<keyword evidence="5" id="KW-0418">Kinase</keyword>
<evidence type="ECO:0000256" key="6">
    <source>
        <dbReference type="SAM" id="Coils"/>
    </source>
</evidence>
<dbReference type="InterPro" id="IPR031621">
    <property type="entry name" value="HisKA_7TM"/>
</dbReference>
<dbReference type="Pfam" id="PF13188">
    <property type="entry name" value="PAS_8"/>
    <property type="match status" value="1"/>
</dbReference>
<dbReference type="InterPro" id="IPR003661">
    <property type="entry name" value="HisK_dim/P_dom"/>
</dbReference>
<sequence length="819" mass="90438">MFGYPTPSTAGLIMMAGGIPPLLAVYWLRNYRHQPAVLWFQRAMVCGMVWSVSVGLIALVETPQLRFVAANVVVLTIPTASICYFIFSYEFTFKTSPPRAVFGLFVPPTLLFVAGWFNPGTLVYTTADPHLINEILIPANEGSIQPLVTVGMGYTLVVMAAGMVFGELLRSTQPARKRQAAVILVSMVIVSALGAVKVLGVVPPYFDPTPIGWTLSGLLFAATITRHQFLQQSPAPWRQTVATIPEAVFVLDADSVVAEVNERATEILDISVGMTGEELQDRNPALSTVLDDTESATIELRAAGQTRVFDPHTSMLEYGRGATATVISLQEVTDRAAAEETLQTTKERYRRIFQQSSDYVTIVDESETIIDVTQGVERILGYDPEEMIGRKAFSYVHPEDKQQAVEAFAEVVANPDRQLDIEFRVQGADGEYRWLEGRGTNHLEDPLIGGMLANVRDISERKEAERALEETKERYSRMFELSTDYVTIVDESGTIIDITPGIEDVLTYEPEEMIGTDALDYIHPDDRAHVHEVFADALGNSAIGIDIEYRAETSDGNYRWMEARGHNHLDDPLLEGVVVNVRDISERKQREQELTRLTRQLRQKNQQLERLAGVVSHDLQTPLSTAEKLTGLLRADLGEADPAVEQSLADLEATHQRLQEFADQLPRLARESTDVEEPTTCDLQSVAESAWSFVETGSLDLQIASTSTVRADPSRLQRVFENLFQNTVTHGVEAVGGEQAHTATTVRVGSTDDGFYIEDDGPGIRPEQRSELFEYGMSTGSGSGFGLAIVRTIIEAHGWTVDVVDSDTGGARFEVETTE</sequence>
<dbReference type="SMART" id="SM00086">
    <property type="entry name" value="PAC"/>
    <property type="match status" value="2"/>
</dbReference>
<dbReference type="InterPro" id="IPR013655">
    <property type="entry name" value="PAS_fold_3"/>
</dbReference>
<dbReference type="SUPFAM" id="SSF55874">
    <property type="entry name" value="ATPase domain of HSP90 chaperone/DNA topoisomerase II/histidine kinase"/>
    <property type="match status" value="1"/>
</dbReference>
<dbReference type="InterPro" id="IPR036097">
    <property type="entry name" value="HisK_dim/P_sf"/>
</dbReference>
<feature type="transmembrane region" description="Helical" evidence="7">
    <location>
        <begin position="40"/>
        <end position="60"/>
    </location>
</feature>
<feature type="domain" description="PAS" evidence="9">
    <location>
        <begin position="345"/>
        <end position="415"/>
    </location>
</feature>
<keyword evidence="3" id="KW-0597">Phosphoprotein</keyword>
<dbReference type="PANTHER" id="PTHR43304:SF1">
    <property type="entry name" value="PAC DOMAIN-CONTAINING PROTEIN"/>
    <property type="match status" value="1"/>
</dbReference>
<feature type="domain" description="PAC" evidence="10">
    <location>
        <begin position="545"/>
        <end position="596"/>
    </location>
</feature>
<dbReference type="GO" id="GO:0004673">
    <property type="term" value="F:protein histidine kinase activity"/>
    <property type="evidence" value="ECO:0007669"/>
    <property type="project" value="UniProtKB-EC"/>
</dbReference>
<dbReference type="AlphaFoldDB" id="A0ABD6D5K6"/>
<evidence type="ECO:0000256" key="2">
    <source>
        <dbReference type="ARBA" id="ARBA00012438"/>
    </source>
</evidence>
<dbReference type="InterPro" id="IPR003594">
    <property type="entry name" value="HATPase_dom"/>
</dbReference>
<dbReference type="PRINTS" id="PR00344">
    <property type="entry name" value="BCTRLSENSOR"/>
</dbReference>
<dbReference type="Gene3D" id="3.30.565.10">
    <property type="entry name" value="Histidine kinase-like ATPase, C-terminal domain"/>
    <property type="match status" value="1"/>
</dbReference>
<keyword evidence="4" id="KW-0808">Transferase</keyword>
<dbReference type="InterPro" id="IPR004358">
    <property type="entry name" value="Sig_transdc_His_kin-like_C"/>
</dbReference>
<evidence type="ECO:0000259" key="8">
    <source>
        <dbReference type="PROSITE" id="PS50109"/>
    </source>
</evidence>
<keyword evidence="7" id="KW-0472">Membrane</keyword>
<reference evidence="11 12" key="1">
    <citation type="journal article" date="2019" name="Int. J. Syst. Evol. Microbiol.">
        <title>The Global Catalogue of Microorganisms (GCM) 10K type strain sequencing project: providing services to taxonomists for standard genome sequencing and annotation.</title>
        <authorList>
            <consortium name="The Broad Institute Genomics Platform"/>
            <consortium name="The Broad Institute Genome Sequencing Center for Infectious Disease"/>
            <person name="Wu L."/>
            <person name="Ma J."/>
        </authorList>
    </citation>
    <scope>NUCLEOTIDE SEQUENCE [LARGE SCALE GENOMIC DNA]</scope>
    <source>
        <strain evidence="11 12">CGMCC 1.10593</strain>
    </source>
</reference>
<dbReference type="CDD" id="cd00082">
    <property type="entry name" value="HisKA"/>
    <property type="match status" value="1"/>
</dbReference>
<dbReference type="InterPro" id="IPR001610">
    <property type="entry name" value="PAC"/>
</dbReference>
<feature type="transmembrane region" description="Helical" evidence="7">
    <location>
        <begin position="66"/>
        <end position="87"/>
    </location>
</feature>
<dbReference type="NCBIfam" id="TIGR00229">
    <property type="entry name" value="sensory_box"/>
    <property type="match status" value="2"/>
</dbReference>
<organism evidence="11 12">
    <name type="scientific">Halohasta litorea</name>
    <dbReference type="NCBI Taxonomy" id="869891"/>
    <lineage>
        <taxon>Archaea</taxon>
        <taxon>Methanobacteriati</taxon>
        <taxon>Methanobacteriota</taxon>
        <taxon>Stenosarchaea group</taxon>
        <taxon>Halobacteria</taxon>
        <taxon>Halobacteriales</taxon>
        <taxon>Haloferacaceae</taxon>
        <taxon>Halohasta</taxon>
    </lineage>
</organism>
<dbReference type="PROSITE" id="PS50112">
    <property type="entry name" value="PAS"/>
    <property type="match status" value="2"/>
</dbReference>
<keyword evidence="6" id="KW-0175">Coiled coil</keyword>
<dbReference type="Gene3D" id="3.30.450.20">
    <property type="entry name" value="PAS domain"/>
    <property type="match status" value="3"/>
</dbReference>
<protein>
    <recommendedName>
        <fullName evidence="2">histidine kinase</fullName>
        <ecNumber evidence="2">2.7.13.3</ecNumber>
    </recommendedName>
</protein>
<accession>A0ABD6D5K6</accession>
<dbReference type="PROSITE" id="PS50113">
    <property type="entry name" value="PAC"/>
    <property type="match status" value="2"/>
</dbReference>
<feature type="transmembrane region" description="Helical" evidence="7">
    <location>
        <begin position="147"/>
        <end position="169"/>
    </location>
</feature>
<evidence type="ECO:0000256" key="4">
    <source>
        <dbReference type="ARBA" id="ARBA00022679"/>
    </source>
</evidence>
<feature type="coiled-coil region" evidence="6">
    <location>
        <begin position="587"/>
        <end position="614"/>
    </location>
</feature>
<feature type="transmembrane region" description="Helical" evidence="7">
    <location>
        <begin position="99"/>
        <end position="117"/>
    </location>
</feature>
<feature type="domain" description="PAC" evidence="10">
    <location>
        <begin position="419"/>
        <end position="470"/>
    </location>
</feature>
<feature type="domain" description="PAS" evidence="9">
    <location>
        <begin position="471"/>
        <end position="541"/>
    </location>
</feature>
<dbReference type="PANTHER" id="PTHR43304">
    <property type="entry name" value="PHYTOCHROME-LIKE PROTEIN CPH1"/>
    <property type="match status" value="1"/>
</dbReference>
<evidence type="ECO:0000259" key="10">
    <source>
        <dbReference type="PROSITE" id="PS50113"/>
    </source>
</evidence>
<keyword evidence="12" id="KW-1185">Reference proteome</keyword>
<evidence type="ECO:0000256" key="7">
    <source>
        <dbReference type="SAM" id="Phobius"/>
    </source>
</evidence>
<comment type="catalytic activity">
    <reaction evidence="1">
        <text>ATP + protein L-histidine = ADP + protein N-phospho-L-histidine.</text>
        <dbReference type="EC" id="2.7.13.3"/>
    </reaction>
</comment>
<evidence type="ECO:0000313" key="12">
    <source>
        <dbReference type="Proteomes" id="UP001597052"/>
    </source>
</evidence>
<dbReference type="InterPro" id="IPR000700">
    <property type="entry name" value="PAS-assoc_C"/>
</dbReference>
<dbReference type="InterPro" id="IPR035965">
    <property type="entry name" value="PAS-like_dom_sf"/>
</dbReference>
<dbReference type="InterPro" id="IPR052162">
    <property type="entry name" value="Sensor_kinase/Photoreceptor"/>
</dbReference>
<dbReference type="Pfam" id="PF08447">
    <property type="entry name" value="PAS_3"/>
    <property type="match status" value="2"/>
</dbReference>